<reference evidence="8 9" key="1">
    <citation type="submission" date="2009-11" db="EMBL/GenBank/DDBJ databases">
        <title>Annotation of Allomyces macrogynus ATCC 38327.</title>
        <authorList>
            <consortium name="The Broad Institute Genome Sequencing Platform"/>
            <person name="Russ C."/>
            <person name="Cuomo C."/>
            <person name="Burger G."/>
            <person name="Gray M.W."/>
            <person name="Holland P.W.H."/>
            <person name="King N."/>
            <person name="Lang F.B.F."/>
            <person name="Roger A.J."/>
            <person name="Ruiz-Trillo I."/>
            <person name="Young S.K."/>
            <person name="Zeng Q."/>
            <person name="Gargeya S."/>
            <person name="Fitzgerald M."/>
            <person name="Haas B."/>
            <person name="Abouelleil A."/>
            <person name="Alvarado L."/>
            <person name="Arachchi H.M."/>
            <person name="Berlin A."/>
            <person name="Chapman S.B."/>
            <person name="Gearin G."/>
            <person name="Goldberg J."/>
            <person name="Griggs A."/>
            <person name="Gujja S."/>
            <person name="Hansen M."/>
            <person name="Heiman D."/>
            <person name="Howarth C."/>
            <person name="Larimer J."/>
            <person name="Lui A."/>
            <person name="MacDonald P.J.P."/>
            <person name="McCowen C."/>
            <person name="Montmayeur A."/>
            <person name="Murphy C."/>
            <person name="Neiman D."/>
            <person name="Pearson M."/>
            <person name="Priest M."/>
            <person name="Roberts A."/>
            <person name="Saif S."/>
            <person name="Shea T."/>
            <person name="Sisk P."/>
            <person name="Stolte C."/>
            <person name="Sykes S."/>
            <person name="Wortman J."/>
            <person name="Nusbaum C."/>
            <person name="Birren B."/>
        </authorList>
    </citation>
    <scope>NUCLEOTIDE SEQUENCE [LARGE SCALE GENOMIC DNA]</scope>
    <source>
        <strain evidence="8 9">ATCC 38327</strain>
    </source>
</reference>
<evidence type="ECO:0000313" key="8">
    <source>
        <dbReference type="EMBL" id="KNE70430.1"/>
    </source>
</evidence>
<dbReference type="SMART" id="SM00119">
    <property type="entry name" value="HECTc"/>
    <property type="match status" value="1"/>
</dbReference>
<feature type="active site" description="Glycyl thioester intermediate" evidence="5">
    <location>
        <position position="913"/>
    </location>
</feature>
<evidence type="ECO:0000256" key="2">
    <source>
        <dbReference type="ARBA" id="ARBA00012485"/>
    </source>
</evidence>
<dbReference type="PANTHER" id="PTHR45700">
    <property type="entry name" value="UBIQUITIN-PROTEIN LIGASE E3C"/>
    <property type="match status" value="1"/>
</dbReference>
<dbReference type="eggNOG" id="KOG0942">
    <property type="taxonomic scope" value="Eukaryota"/>
</dbReference>
<dbReference type="PROSITE" id="PS50237">
    <property type="entry name" value="HECT"/>
    <property type="match status" value="1"/>
</dbReference>
<dbReference type="PROSITE" id="PS50096">
    <property type="entry name" value="IQ"/>
    <property type="match status" value="1"/>
</dbReference>
<dbReference type="Pfam" id="PF00632">
    <property type="entry name" value="HECT"/>
    <property type="match status" value="1"/>
</dbReference>
<evidence type="ECO:0000259" key="7">
    <source>
        <dbReference type="PROSITE" id="PS50237"/>
    </source>
</evidence>
<dbReference type="GO" id="GO:0061630">
    <property type="term" value="F:ubiquitin protein ligase activity"/>
    <property type="evidence" value="ECO:0007669"/>
    <property type="project" value="UniProtKB-EC"/>
</dbReference>
<dbReference type="AlphaFoldDB" id="A0A0L0T6Q6"/>
<dbReference type="VEuPathDB" id="FungiDB:AMAG_14561"/>
<dbReference type="EC" id="2.3.2.26" evidence="2"/>
<dbReference type="InterPro" id="IPR035983">
    <property type="entry name" value="Hect_E3_ubiquitin_ligase"/>
</dbReference>
<evidence type="ECO:0000313" key="9">
    <source>
        <dbReference type="Proteomes" id="UP000054350"/>
    </source>
</evidence>
<feature type="domain" description="HECT" evidence="7">
    <location>
        <begin position="617"/>
        <end position="945"/>
    </location>
</feature>
<proteinExistence type="predicted"/>
<comment type="catalytic activity">
    <reaction evidence="1">
        <text>S-ubiquitinyl-[E2 ubiquitin-conjugating enzyme]-L-cysteine + [acceptor protein]-L-lysine = [E2 ubiquitin-conjugating enzyme]-L-cysteine + N(6)-ubiquitinyl-[acceptor protein]-L-lysine.</text>
        <dbReference type="EC" id="2.3.2.26"/>
    </reaction>
</comment>
<feature type="compositionally biased region" description="Acidic residues" evidence="6">
    <location>
        <begin position="519"/>
        <end position="532"/>
    </location>
</feature>
<dbReference type="Proteomes" id="UP000054350">
    <property type="component" value="Unassembled WGS sequence"/>
</dbReference>
<dbReference type="Gene3D" id="3.30.2410.10">
    <property type="entry name" value="Hect, E3 ligase catalytic domain"/>
    <property type="match status" value="1"/>
</dbReference>
<evidence type="ECO:0000256" key="1">
    <source>
        <dbReference type="ARBA" id="ARBA00000885"/>
    </source>
</evidence>
<dbReference type="STRING" id="578462.A0A0L0T6Q6"/>
<dbReference type="EMBL" id="GG745366">
    <property type="protein sequence ID" value="KNE70430.1"/>
    <property type="molecule type" value="Genomic_DNA"/>
</dbReference>
<dbReference type="FunFam" id="3.30.2160.10:FF:000002">
    <property type="entry name" value="Putative Ubiquitin-protein ligase E3C"/>
    <property type="match status" value="1"/>
</dbReference>
<dbReference type="GO" id="GO:0006511">
    <property type="term" value="P:ubiquitin-dependent protein catabolic process"/>
    <property type="evidence" value="ECO:0007669"/>
    <property type="project" value="TreeGrafter"/>
</dbReference>
<organism evidence="8 9">
    <name type="scientific">Allomyces macrogynus (strain ATCC 38327)</name>
    <name type="common">Allomyces javanicus var. macrogynus</name>
    <dbReference type="NCBI Taxonomy" id="578462"/>
    <lineage>
        <taxon>Eukaryota</taxon>
        <taxon>Fungi</taxon>
        <taxon>Fungi incertae sedis</taxon>
        <taxon>Blastocladiomycota</taxon>
        <taxon>Blastocladiomycetes</taxon>
        <taxon>Blastocladiales</taxon>
        <taxon>Blastocladiaceae</taxon>
        <taxon>Allomyces</taxon>
    </lineage>
</organism>
<dbReference type="OrthoDB" id="8068875at2759"/>
<accession>A0A0L0T6Q6</accession>
<gene>
    <name evidence="8" type="ORF">AMAG_14561</name>
</gene>
<dbReference type="SUPFAM" id="SSF56204">
    <property type="entry name" value="Hect, E3 ligase catalytic domain"/>
    <property type="match status" value="1"/>
</dbReference>
<evidence type="ECO:0000256" key="3">
    <source>
        <dbReference type="ARBA" id="ARBA00022679"/>
    </source>
</evidence>
<dbReference type="InterPro" id="IPR000569">
    <property type="entry name" value="HECT_dom"/>
</dbReference>
<sequence>MFFDGQFRSKRTINLGGRSAAHAPKDRAAILRQAHEERRLREENRRRQDGATKIQSVYRNHRLRTEWRAHQRAIWDFAWSSGIAGATGEEWVEMMRLLVFFFDVTCGDATRLVNFVDPPLPCVPDDAVPTLAQCPGVVSRFGRCAFKSLPVLSDADRDSLLRFTLTVGEVAPRAVYGTVRTHQLAVQFLATLDTGAGGEPLAQFVCGAVATDPSLASLHLLAVPDLASRFAPPAQAVLRQSFPADTVHQLLGDPSTALWAQIADTSTASRIVCNLLDLSSVLLTQGHIDFVRRYLQTIMVAFTRLPDLERDTALLHRLLDTQHAAQLFDAMSAVDLSLFCTVFAPLLPHLPLNRSPFMLLRRTGLVTRLFTHVFPEGTLPVPTGALAAGSAPWAVNDLVSAHPALVSALTVLVDFLHRLYASCGDDEFYEFRWIARDSLLHLAQFLKWLCFNAIHHSLQPVPARLLEGGVALLQHLFARDARRAFAPSRDYWWLAGLDTGAFIRQAVAEMPPDVMNIDEDDEDIDSDDEEGDGGAAARKEARIRANLSPRHRLLRDLPFLFPFEDRVRLFREYVARDRMAMGIAEGVYVPPEHRIVVRRDHVVEDGFAKIHPLGSRLKGRLAISFLSELGMEEAGIDGGGVFKEFFTMLANEAFDPKMGLFDRNPEQELYPSVHGRTKLPMYEFLGRVIGKVLYDGILVEATFAPFFINKWLGMRNFVDDMPSMDPELYKHLMFLKNYGSDVADLALDFTITYDEQGQTHTVDLIPGGRDVPVTKDNRIKYMYLVANYKLNVLIHRQTMAFMDGLKSLVQPEWLRMFSQAELTTLISGARADLDVADMRSHTQYTGGYADSHPVILDFWAVVERMGPEDRRRLLRFITSCTRAPLLGFKELQPALCIRHAGDDQERLPTSSTCVNLLKLPAYRSRRVMEAKLLYSIRSGAGFELS</sequence>
<dbReference type="Gene3D" id="3.30.2160.10">
    <property type="entry name" value="Hect, E3 ligase catalytic domain"/>
    <property type="match status" value="1"/>
</dbReference>
<dbReference type="Gene3D" id="3.90.1750.10">
    <property type="entry name" value="Hect, E3 ligase catalytic domains"/>
    <property type="match status" value="1"/>
</dbReference>
<feature type="region of interest" description="Disordered" evidence="6">
    <location>
        <begin position="519"/>
        <end position="539"/>
    </location>
</feature>
<evidence type="ECO:0000256" key="6">
    <source>
        <dbReference type="SAM" id="MobiDB-lite"/>
    </source>
</evidence>
<keyword evidence="3" id="KW-0808">Transferase</keyword>
<keyword evidence="4 5" id="KW-0833">Ubl conjugation pathway</keyword>
<evidence type="ECO:0000256" key="5">
    <source>
        <dbReference type="PROSITE-ProRule" id="PRU00104"/>
    </source>
</evidence>
<dbReference type="CDD" id="cd00078">
    <property type="entry name" value="HECTc"/>
    <property type="match status" value="1"/>
</dbReference>
<protein>
    <recommendedName>
        <fullName evidence="2">HECT-type E3 ubiquitin transferase</fullName>
        <ecNumber evidence="2">2.3.2.26</ecNumber>
    </recommendedName>
</protein>
<name>A0A0L0T6Q6_ALLM3</name>
<dbReference type="GO" id="GO:0000209">
    <property type="term" value="P:protein polyubiquitination"/>
    <property type="evidence" value="ECO:0007669"/>
    <property type="project" value="InterPro"/>
</dbReference>
<keyword evidence="9" id="KW-1185">Reference proteome</keyword>
<evidence type="ECO:0000256" key="4">
    <source>
        <dbReference type="ARBA" id="ARBA00022786"/>
    </source>
</evidence>
<dbReference type="FunFam" id="3.30.2410.10:FF:000011">
    <property type="entry name" value="Putative Ubiquitin-protein ligase E3C"/>
    <property type="match status" value="1"/>
</dbReference>
<reference evidence="9" key="2">
    <citation type="submission" date="2009-11" db="EMBL/GenBank/DDBJ databases">
        <title>The Genome Sequence of Allomyces macrogynus strain ATCC 38327.</title>
        <authorList>
            <consortium name="The Broad Institute Genome Sequencing Platform"/>
            <person name="Russ C."/>
            <person name="Cuomo C."/>
            <person name="Shea T."/>
            <person name="Young S.K."/>
            <person name="Zeng Q."/>
            <person name="Koehrsen M."/>
            <person name="Haas B."/>
            <person name="Borodovsky M."/>
            <person name="Guigo R."/>
            <person name="Alvarado L."/>
            <person name="Berlin A."/>
            <person name="Borenstein D."/>
            <person name="Chen Z."/>
            <person name="Engels R."/>
            <person name="Freedman E."/>
            <person name="Gellesch M."/>
            <person name="Goldberg J."/>
            <person name="Griggs A."/>
            <person name="Gujja S."/>
            <person name="Heiman D."/>
            <person name="Hepburn T."/>
            <person name="Howarth C."/>
            <person name="Jen D."/>
            <person name="Larson L."/>
            <person name="Lewis B."/>
            <person name="Mehta T."/>
            <person name="Park D."/>
            <person name="Pearson M."/>
            <person name="Roberts A."/>
            <person name="Saif S."/>
            <person name="Shenoy N."/>
            <person name="Sisk P."/>
            <person name="Stolte C."/>
            <person name="Sykes S."/>
            <person name="Walk T."/>
            <person name="White J."/>
            <person name="Yandava C."/>
            <person name="Burger G."/>
            <person name="Gray M.W."/>
            <person name="Holland P.W.H."/>
            <person name="King N."/>
            <person name="Lang F.B.F."/>
            <person name="Roger A.J."/>
            <person name="Ruiz-Trillo I."/>
            <person name="Lander E."/>
            <person name="Nusbaum C."/>
        </authorList>
    </citation>
    <scope>NUCLEOTIDE SEQUENCE [LARGE SCALE GENOMIC DNA]</scope>
    <source>
        <strain evidence="9">ATCC 38327</strain>
    </source>
</reference>
<dbReference type="PANTHER" id="PTHR45700:SF2">
    <property type="entry name" value="UBIQUITIN-PROTEIN LIGASE E3C"/>
    <property type="match status" value="1"/>
</dbReference>
<dbReference type="InterPro" id="IPR044611">
    <property type="entry name" value="E3A/B/C-like"/>
</dbReference>